<name>A0A438JA60_VITVI</name>
<reference evidence="1 2" key="1">
    <citation type="journal article" date="2018" name="PLoS Genet.">
        <title>Population sequencing reveals clonal diversity and ancestral inbreeding in the grapevine cultivar Chardonnay.</title>
        <authorList>
            <person name="Roach M.J."/>
            <person name="Johnson D.L."/>
            <person name="Bohlmann J."/>
            <person name="van Vuuren H.J."/>
            <person name="Jones S.J."/>
            <person name="Pretorius I.S."/>
            <person name="Schmidt S.A."/>
            <person name="Borneman A.R."/>
        </authorList>
    </citation>
    <scope>NUCLEOTIDE SEQUENCE [LARGE SCALE GENOMIC DNA]</scope>
    <source>
        <strain evidence="2">cv. Chardonnay</strain>
        <tissue evidence="1">Leaf</tissue>
    </source>
</reference>
<dbReference type="Proteomes" id="UP000288805">
    <property type="component" value="Unassembled WGS sequence"/>
</dbReference>
<organism evidence="1 2">
    <name type="scientific">Vitis vinifera</name>
    <name type="common">Grape</name>
    <dbReference type="NCBI Taxonomy" id="29760"/>
    <lineage>
        <taxon>Eukaryota</taxon>
        <taxon>Viridiplantae</taxon>
        <taxon>Streptophyta</taxon>
        <taxon>Embryophyta</taxon>
        <taxon>Tracheophyta</taxon>
        <taxon>Spermatophyta</taxon>
        <taxon>Magnoliopsida</taxon>
        <taxon>eudicotyledons</taxon>
        <taxon>Gunneridae</taxon>
        <taxon>Pentapetalae</taxon>
        <taxon>rosids</taxon>
        <taxon>Vitales</taxon>
        <taxon>Vitaceae</taxon>
        <taxon>Viteae</taxon>
        <taxon>Vitis</taxon>
    </lineage>
</organism>
<dbReference type="AlphaFoldDB" id="A0A438JA60"/>
<accession>A0A438JA60</accession>
<dbReference type="PANTHER" id="PTHR48475">
    <property type="entry name" value="RIBONUCLEASE H"/>
    <property type="match status" value="1"/>
</dbReference>
<proteinExistence type="predicted"/>
<evidence type="ECO:0000313" key="1">
    <source>
        <dbReference type="EMBL" id="RVX05847.1"/>
    </source>
</evidence>
<dbReference type="PANTHER" id="PTHR48475:SF1">
    <property type="entry name" value="RNASE H TYPE-1 DOMAIN-CONTAINING PROTEIN"/>
    <property type="match status" value="1"/>
</dbReference>
<sequence>MVDTSRRRSLKNIRSLDVLAGVATTLPIKDFLMLLVYVQVMPSIAPKRVNNTTQTDIGWMQSIVDYLRTGEAIIRGALFEVSDQFESSMFWLNCMRTTTSRRPIRVTPFALAYGMEVVIPTEIGMPTVRTTMQESRAKGQDLERHLDWVDEERETATIQMAFYQQRAMT</sequence>
<dbReference type="EMBL" id="QGNW01000054">
    <property type="protein sequence ID" value="RVX05847.1"/>
    <property type="molecule type" value="Genomic_DNA"/>
</dbReference>
<comment type="caution">
    <text evidence="1">The sequence shown here is derived from an EMBL/GenBank/DDBJ whole genome shotgun (WGS) entry which is preliminary data.</text>
</comment>
<gene>
    <name evidence="1" type="ORF">CK203_023836</name>
</gene>
<protein>
    <submittedName>
        <fullName evidence="1">Uncharacterized protein</fullName>
    </submittedName>
</protein>
<evidence type="ECO:0000313" key="2">
    <source>
        <dbReference type="Proteomes" id="UP000288805"/>
    </source>
</evidence>